<sequence length="102" mass="11810">MAYDSFTEGVYKFEKYISIDPEIVQDKNIKIVGVGTWKEKPENEYEKGFEVFTRVNPLLYQLNSDDFLNQLPGANIIWDINDGTGDKWPKLCVENFNNLIGK</sequence>
<dbReference type="Proteomes" id="UP000236736">
    <property type="component" value="Unassembled WGS sequence"/>
</dbReference>
<reference evidence="2" key="1">
    <citation type="submission" date="2016-10" db="EMBL/GenBank/DDBJ databases">
        <authorList>
            <person name="Varghese N."/>
            <person name="Submissions S."/>
        </authorList>
    </citation>
    <scope>NUCLEOTIDE SEQUENCE [LARGE SCALE GENOMIC DNA]</scope>
    <source>
        <strain evidence="2">DSM 17298</strain>
    </source>
</reference>
<protein>
    <submittedName>
        <fullName evidence="1">Uncharacterized protein</fullName>
    </submittedName>
</protein>
<dbReference type="STRING" id="1120964.GCA_001313265_07366"/>
<evidence type="ECO:0000313" key="2">
    <source>
        <dbReference type="Proteomes" id="UP000236736"/>
    </source>
</evidence>
<organism evidence="1 2">
    <name type="scientific">Algoriphagus boritolerans DSM 17298 = JCM 18970</name>
    <dbReference type="NCBI Taxonomy" id="1120964"/>
    <lineage>
        <taxon>Bacteria</taxon>
        <taxon>Pseudomonadati</taxon>
        <taxon>Bacteroidota</taxon>
        <taxon>Cytophagia</taxon>
        <taxon>Cytophagales</taxon>
        <taxon>Cyclobacteriaceae</taxon>
        <taxon>Algoriphagus</taxon>
    </lineage>
</organism>
<dbReference type="EMBL" id="FNVR01000044">
    <property type="protein sequence ID" value="SEG47618.1"/>
    <property type="molecule type" value="Genomic_DNA"/>
</dbReference>
<gene>
    <name evidence="1" type="ORF">SAMN03080598_04120</name>
</gene>
<evidence type="ECO:0000313" key="1">
    <source>
        <dbReference type="EMBL" id="SEG47618.1"/>
    </source>
</evidence>
<proteinExistence type="predicted"/>
<dbReference type="RefSeq" id="WP_103926665.1">
    <property type="nucleotide sequence ID" value="NZ_BBFN01000064.1"/>
</dbReference>
<keyword evidence="2" id="KW-1185">Reference proteome</keyword>
<dbReference type="AlphaFoldDB" id="A0A1H6AFY0"/>
<accession>A0A1H6AFY0</accession>
<name>A0A1H6AFY0_9BACT</name>